<feature type="compositionally biased region" description="Basic and acidic residues" evidence="1">
    <location>
        <begin position="26"/>
        <end position="48"/>
    </location>
</feature>
<organism evidence="2">
    <name type="scientific">bioreactor metagenome</name>
    <dbReference type="NCBI Taxonomy" id="1076179"/>
    <lineage>
        <taxon>unclassified sequences</taxon>
        <taxon>metagenomes</taxon>
        <taxon>ecological metagenomes</taxon>
    </lineage>
</organism>
<reference evidence="2" key="1">
    <citation type="submission" date="2019-08" db="EMBL/GenBank/DDBJ databases">
        <authorList>
            <person name="Kucharzyk K."/>
            <person name="Murdoch R.W."/>
            <person name="Higgins S."/>
            <person name="Loffler F."/>
        </authorList>
    </citation>
    <scope>NUCLEOTIDE SEQUENCE</scope>
</reference>
<accession>A0A644X781</accession>
<feature type="region of interest" description="Disordered" evidence="1">
    <location>
        <begin position="21"/>
        <end position="48"/>
    </location>
</feature>
<comment type="caution">
    <text evidence="2">The sequence shown here is derived from an EMBL/GenBank/DDBJ whole genome shotgun (WGS) entry which is preliminary data.</text>
</comment>
<sequence>MEFFAVDIRKDLLTLPVVCCNQPDGKQAEHQRDDGDTAQKVDASERKTPVCVDRRISDRGEEKSDRRCCEPFEHIRFRQSDNQQDGTQAKGKVFPRPQLDRQVRDDRAERTSDDAAEKGAEEGPNDCCPQRLYDLSLLTHGISVVDSRDGGGRAGDSD</sequence>
<evidence type="ECO:0000313" key="2">
    <source>
        <dbReference type="EMBL" id="MPM10014.1"/>
    </source>
</evidence>
<feature type="region of interest" description="Disordered" evidence="1">
    <location>
        <begin position="74"/>
        <end position="130"/>
    </location>
</feature>
<feature type="compositionally biased region" description="Basic and acidic residues" evidence="1">
    <location>
        <begin position="98"/>
        <end position="121"/>
    </location>
</feature>
<name>A0A644X781_9ZZZZ</name>
<protein>
    <submittedName>
        <fullName evidence="2">Uncharacterized protein</fullName>
    </submittedName>
</protein>
<proteinExistence type="predicted"/>
<dbReference type="AlphaFoldDB" id="A0A644X781"/>
<dbReference type="EMBL" id="VSSQ01001639">
    <property type="protein sequence ID" value="MPM10014.1"/>
    <property type="molecule type" value="Genomic_DNA"/>
</dbReference>
<evidence type="ECO:0000256" key="1">
    <source>
        <dbReference type="SAM" id="MobiDB-lite"/>
    </source>
</evidence>
<gene>
    <name evidence="2" type="ORF">SDC9_56338</name>
</gene>